<evidence type="ECO:0008006" key="4">
    <source>
        <dbReference type="Google" id="ProtNLM"/>
    </source>
</evidence>
<accession>A0A366M1X2</accession>
<evidence type="ECO:0000313" key="3">
    <source>
        <dbReference type="Proteomes" id="UP000253303"/>
    </source>
</evidence>
<reference evidence="2 3" key="1">
    <citation type="submission" date="2018-06" db="EMBL/GenBank/DDBJ databases">
        <title>Sphaerisporangium craniellae sp. nov., isolated from a marine sponge in the South China Sea.</title>
        <authorList>
            <person name="Li L."/>
        </authorList>
    </citation>
    <scope>NUCLEOTIDE SEQUENCE [LARGE SCALE GENOMIC DNA]</scope>
    <source>
        <strain evidence="2 3">LHW63015</strain>
    </source>
</reference>
<protein>
    <recommendedName>
        <fullName evidence="4">Secreted protein</fullName>
    </recommendedName>
</protein>
<dbReference type="RefSeq" id="WP_147268014.1">
    <property type="nucleotide sequence ID" value="NZ_QMEY01000005.1"/>
</dbReference>
<keyword evidence="1" id="KW-0732">Signal</keyword>
<evidence type="ECO:0000256" key="1">
    <source>
        <dbReference type="SAM" id="SignalP"/>
    </source>
</evidence>
<feature type="chain" id="PRO_5016685463" description="Secreted protein" evidence="1">
    <location>
        <begin position="29"/>
        <end position="108"/>
    </location>
</feature>
<gene>
    <name evidence="2" type="ORF">DP939_16085</name>
</gene>
<keyword evidence="3" id="KW-1185">Reference proteome</keyword>
<dbReference type="AlphaFoldDB" id="A0A366M1X2"/>
<organism evidence="2 3">
    <name type="scientific">Spongiactinospora rosea</name>
    <dbReference type="NCBI Taxonomy" id="2248750"/>
    <lineage>
        <taxon>Bacteria</taxon>
        <taxon>Bacillati</taxon>
        <taxon>Actinomycetota</taxon>
        <taxon>Actinomycetes</taxon>
        <taxon>Streptosporangiales</taxon>
        <taxon>Streptosporangiaceae</taxon>
        <taxon>Spongiactinospora</taxon>
    </lineage>
</organism>
<sequence>MTVRLSAILASLAAAATLVLIAPGPAQAETQGSFYWLKHEGGLRSLLEPDEGRCWTTDDAVFGHNDTNRTIILFSADDCQGRLVQSLPPQTWTAEHQEVRFESVYVVP</sequence>
<name>A0A366M1X2_9ACTN</name>
<dbReference type="Proteomes" id="UP000253303">
    <property type="component" value="Unassembled WGS sequence"/>
</dbReference>
<evidence type="ECO:0000313" key="2">
    <source>
        <dbReference type="EMBL" id="RBQ19432.1"/>
    </source>
</evidence>
<proteinExistence type="predicted"/>
<comment type="caution">
    <text evidence="2">The sequence shown here is derived from an EMBL/GenBank/DDBJ whole genome shotgun (WGS) entry which is preliminary data.</text>
</comment>
<feature type="signal peptide" evidence="1">
    <location>
        <begin position="1"/>
        <end position="28"/>
    </location>
</feature>
<dbReference type="EMBL" id="QMEY01000005">
    <property type="protein sequence ID" value="RBQ19432.1"/>
    <property type="molecule type" value="Genomic_DNA"/>
</dbReference>